<sequence length="357" mass="40396">MFSQVTTICLRSAQFVKKSHFSVLKRLKLCDNKNELNLDYLTRCLSVTKPMALRALFPEDDQKKIVSYINEVLVDNERPKRSPIPVNIFRAYSEKGPLQNINDLMERYNLSASTAVKLCHTILKKADKPNQYLDDESPKKIVPRAGRKLKGLEKSIRPAIEDPLSIRKFTAISVSEEDISFVVLGSRESDWKSQNLMDWNVIPANNLPLSTCITNIWNSIPSNDVFVAFNMPSRGKLATSQLRLYGAVICALCGKFNYEDVNQKIFEVAGTAPLRHFNLIVGNELISPMNMLANVVEGRKESTADDHVYRRSLSELSFEGNTRSKFIECDDIMKESISHCLAVGKSFVELLKAYHAQ</sequence>
<gene>
    <name evidence="1" type="ORF">KUF71_019912</name>
</gene>
<dbReference type="GO" id="GO:0003746">
    <property type="term" value="F:translation elongation factor activity"/>
    <property type="evidence" value="ECO:0007669"/>
    <property type="project" value="UniProtKB-KW"/>
</dbReference>
<keyword evidence="1" id="KW-0251">Elongation factor</keyword>
<keyword evidence="1" id="KW-0648">Protein biosynthesis</keyword>
<accession>A0AAE1L808</accession>
<dbReference type="AlphaFoldDB" id="A0AAE1L808"/>
<evidence type="ECO:0000313" key="2">
    <source>
        <dbReference type="Proteomes" id="UP001219518"/>
    </source>
</evidence>
<proteinExistence type="predicted"/>
<name>A0AAE1L808_9NEOP</name>
<dbReference type="GO" id="GO:0006392">
    <property type="term" value="P:transcription elongation by mitochondrial RNA polymerase"/>
    <property type="evidence" value="ECO:0007669"/>
    <property type="project" value="InterPro"/>
</dbReference>
<dbReference type="GO" id="GO:0042645">
    <property type="term" value="C:mitochondrial nucleoid"/>
    <property type="evidence" value="ECO:0007669"/>
    <property type="project" value="TreeGrafter"/>
</dbReference>
<dbReference type="Proteomes" id="UP001219518">
    <property type="component" value="Unassembled WGS sequence"/>
</dbReference>
<dbReference type="PANTHER" id="PTHR21053">
    <property type="entry name" value="TRANSCRIPTION ELONGATION FACTOR, MITOCHONDRIAL"/>
    <property type="match status" value="1"/>
</dbReference>
<evidence type="ECO:0000313" key="1">
    <source>
        <dbReference type="EMBL" id="KAK3909903.1"/>
    </source>
</evidence>
<keyword evidence="2" id="KW-1185">Reference proteome</keyword>
<dbReference type="InterPro" id="IPR039150">
    <property type="entry name" value="TEFM"/>
</dbReference>
<reference evidence="1" key="2">
    <citation type="journal article" date="2023" name="BMC Genomics">
        <title>Pest status, molecular evolution, and epigenetic factors derived from the genome assembly of Frankliniella fusca, a thysanopteran phytovirus vector.</title>
        <authorList>
            <person name="Catto M.A."/>
            <person name="Labadie P.E."/>
            <person name="Jacobson A.L."/>
            <person name="Kennedy G.G."/>
            <person name="Srinivasan R."/>
            <person name="Hunt B.G."/>
        </authorList>
    </citation>
    <scope>NUCLEOTIDE SEQUENCE</scope>
    <source>
        <strain evidence="1">PL_HMW_Pooled</strain>
    </source>
</reference>
<reference evidence="1" key="1">
    <citation type="submission" date="2021-07" db="EMBL/GenBank/DDBJ databases">
        <authorList>
            <person name="Catto M.A."/>
            <person name="Jacobson A."/>
            <person name="Kennedy G."/>
            <person name="Labadie P."/>
            <person name="Hunt B.G."/>
            <person name="Srinivasan R."/>
        </authorList>
    </citation>
    <scope>NUCLEOTIDE SEQUENCE</scope>
    <source>
        <strain evidence="1">PL_HMW_Pooled</strain>
        <tissue evidence="1">Head</tissue>
    </source>
</reference>
<protein>
    <submittedName>
        <fullName evidence="1">Transcription elongation factor, mitochondrial</fullName>
    </submittedName>
</protein>
<organism evidence="1 2">
    <name type="scientific">Frankliniella fusca</name>
    <dbReference type="NCBI Taxonomy" id="407009"/>
    <lineage>
        <taxon>Eukaryota</taxon>
        <taxon>Metazoa</taxon>
        <taxon>Ecdysozoa</taxon>
        <taxon>Arthropoda</taxon>
        <taxon>Hexapoda</taxon>
        <taxon>Insecta</taxon>
        <taxon>Pterygota</taxon>
        <taxon>Neoptera</taxon>
        <taxon>Paraneoptera</taxon>
        <taxon>Thysanoptera</taxon>
        <taxon>Terebrantia</taxon>
        <taxon>Thripoidea</taxon>
        <taxon>Thripidae</taxon>
        <taxon>Frankliniella</taxon>
    </lineage>
</organism>
<dbReference type="PANTHER" id="PTHR21053:SF2">
    <property type="entry name" value="TRANSCRIPTION ELONGATION FACTOR, MITOCHONDRIAL"/>
    <property type="match status" value="1"/>
</dbReference>
<dbReference type="GO" id="GO:0030337">
    <property type="term" value="F:DNA polymerase processivity factor activity"/>
    <property type="evidence" value="ECO:0007669"/>
    <property type="project" value="TreeGrafter"/>
</dbReference>
<dbReference type="EMBL" id="JAHWGI010000134">
    <property type="protein sequence ID" value="KAK3909903.1"/>
    <property type="molecule type" value="Genomic_DNA"/>
</dbReference>
<comment type="caution">
    <text evidence="1">The sequence shown here is derived from an EMBL/GenBank/DDBJ whole genome shotgun (WGS) entry which is preliminary data.</text>
</comment>